<reference evidence="2 3" key="1">
    <citation type="submission" date="2023-11" db="EMBL/GenBank/DDBJ databases">
        <title>MicrobeMod: A computational toolkit for identifying prokaryotic methylation and restriction-modification with nanopore sequencing.</title>
        <authorList>
            <person name="Crits-Christoph A."/>
            <person name="Kang S.C."/>
            <person name="Lee H."/>
            <person name="Ostrov N."/>
        </authorList>
    </citation>
    <scope>NUCLEOTIDE SEQUENCE [LARGE SCALE GENOMIC DNA]</scope>
    <source>
        <strain evidence="2 3">DSMZ 16071</strain>
    </source>
</reference>
<dbReference type="InterPro" id="IPR008613">
    <property type="entry name" value="Excalibur_Ca-bd_domain"/>
</dbReference>
<keyword evidence="3" id="KW-1185">Reference proteome</keyword>
<accession>A0ABZ0X7A4</accession>
<evidence type="ECO:0000259" key="1">
    <source>
        <dbReference type="SMART" id="SM00894"/>
    </source>
</evidence>
<gene>
    <name evidence="2" type="ORF">SR900_05820</name>
</gene>
<dbReference type="SMART" id="SM00894">
    <property type="entry name" value="Excalibur"/>
    <property type="match status" value="1"/>
</dbReference>
<evidence type="ECO:0000313" key="3">
    <source>
        <dbReference type="Proteomes" id="UP001324185"/>
    </source>
</evidence>
<name>A0ABZ0X7A4_9GAMM</name>
<organism evidence="2 3">
    <name type="scientific">Kangiella aquimarina</name>
    <dbReference type="NCBI Taxonomy" id="261965"/>
    <lineage>
        <taxon>Bacteria</taxon>
        <taxon>Pseudomonadati</taxon>
        <taxon>Pseudomonadota</taxon>
        <taxon>Gammaproteobacteria</taxon>
        <taxon>Kangiellales</taxon>
        <taxon>Kangiellaceae</taxon>
        <taxon>Kangiella</taxon>
    </lineage>
</organism>
<sequence>MSLTSVLTKSLPEVAMTHKKPRFFLAVKHGVNKKKMTKHFLSLLLAVLLLSPEVSAAKYCKYYRSCAEVIADYPDGKFGKRDGDNDGIPCENVCRSRQQVQDLLNQMARSKKSKSGKNQ</sequence>
<feature type="domain" description="Excalibur calcium-binding" evidence="1">
    <location>
        <begin position="62"/>
        <end position="91"/>
    </location>
</feature>
<proteinExistence type="predicted"/>
<evidence type="ECO:0000313" key="2">
    <source>
        <dbReference type="EMBL" id="WQG86404.1"/>
    </source>
</evidence>
<dbReference type="RefSeq" id="WP_018624447.1">
    <property type="nucleotide sequence ID" value="NZ_CP140158.1"/>
</dbReference>
<dbReference type="Proteomes" id="UP001324185">
    <property type="component" value="Chromosome"/>
</dbReference>
<protein>
    <submittedName>
        <fullName evidence="2">Excalibur calcium-binding domain-containing protein</fullName>
    </submittedName>
</protein>
<dbReference type="EMBL" id="CP140158">
    <property type="protein sequence ID" value="WQG86404.1"/>
    <property type="molecule type" value="Genomic_DNA"/>
</dbReference>